<dbReference type="EMBL" id="LGRX02020153">
    <property type="protein sequence ID" value="KAK3257756.1"/>
    <property type="molecule type" value="Genomic_DNA"/>
</dbReference>
<dbReference type="AlphaFoldDB" id="A0AAE0FDH2"/>
<evidence type="ECO:0000256" key="1">
    <source>
        <dbReference type="SAM" id="MobiDB-lite"/>
    </source>
</evidence>
<reference evidence="2 3" key="1">
    <citation type="journal article" date="2015" name="Genome Biol. Evol.">
        <title>Comparative Genomics of a Bacterivorous Green Alga Reveals Evolutionary Causalities and Consequences of Phago-Mixotrophic Mode of Nutrition.</title>
        <authorList>
            <person name="Burns J.A."/>
            <person name="Paasch A."/>
            <person name="Narechania A."/>
            <person name="Kim E."/>
        </authorList>
    </citation>
    <scope>NUCLEOTIDE SEQUENCE [LARGE SCALE GENOMIC DNA]</scope>
    <source>
        <strain evidence="2 3">PLY_AMNH</strain>
    </source>
</reference>
<name>A0AAE0FDH2_9CHLO</name>
<dbReference type="Proteomes" id="UP001190700">
    <property type="component" value="Unassembled WGS sequence"/>
</dbReference>
<accession>A0AAE0FDH2</accession>
<keyword evidence="3" id="KW-1185">Reference proteome</keyword>
<organism evidence="2 3">
    <name type="scientific">Cymbomonas tetramitiformis</name>
    <dbReference type="NCBI Taxonomy" id="36881"/>
    <lineage>
        <taxon>Eukaryota</taxon>
        <taxon>Viridiplantae</taxon>
        <taxon>Chlorophyta</taxon>
        <taxon>Pyramimonadophyceae</taxon>
        <taxon>Pyramimonadales</taxon>
        <taxon>Pyramimonadaceae</taxon>
        <taxon>Cymbomonas</taxon>
    </lineage>
</organism>
<proteinExistence type="predicted"/>
<feature type="region of interest" description="Disordered" evidence="1">
    <location>
        <begin position="1"/>
        <end position="51"/>
    </location>
</feature>
<protein>
    <submittedName>
        <fullName evidence="2">Uncharacterized protein</fullName>
    </submittedName>
</protein>
<gene>
    <name evidence="2" type="ORF">CYMTET_33170</name>
</gene>
<comment type="caution">
    <text evidence="2">The sequence shown here is derived from an EMBL/GenBank/DDBJ whole genome shotgun (WGS) entry which is preliminary data.</text>
</comment>
<feature type="compositionally biased region" description="Basic and acidic residues" evidence="1">
    <location>
        <begin position="13"/>
        <end position="24"/>
    </location>
</feature>
<evidence type="ECO:0000313" key="2">
    <source>
        <dbReference type="EMBL" id="KAK3257756.1"/>
    </source>
</evidence>
<evidence type="ECO:0000313" key="3">
    <source>
        <dbReference type="Proteomes" id="UP001190700"/>
    </source>
</evidence>
<sequence>MAARLLESMPGIWRDEGGIRRRGEDEDAGWEQGQPGGDPLGHSDAGPGHLGCRRLAAEDLHAGAGTRLGQDSGGVGGDGLQSYWQTYI</sequence>